<dbReference type="SUPFAM" id="SSF141868">
    <property type="entry name" value="EAL domain-like"/>
    <property type="match status" value="1"/>
</dbReference>
<keyword evidence="1" id="KW-1133">Transmembrane helix</keyword>
<sequence>MIGIVLSACFIAVFIVFEAIGESRARVSIESESAVLAQTLESGLVRSIQDTQGRMNSMRAQLEYTTELLFEPVELQRRLALLIEMSPQLRELAVVSAEGLVLGSSQPGAIGRTVAGLSCLAQADTHLPMVFGRALQGRFLTETFAPAGIYQLPICMPYKLEGSLVAWIVAVWNPDAVSAQFQPLIEQLPISLRLANYDGSLMVSEPSIGELPGYSLAEQEPFKSRLAEREWGSVELEKVGRSYLLNYRATSMFPVVLTLEYDLNQGLAHWHRLVSRLQWLVIGIVTLILLASGFIFRLSQRQKSMADRLQLLGTAISTTANAVIITDASGVVQWVNRAFTSLTGYGPEQVVGRTPAILNSGEHPKAFFNDLWQTITSGQVWRGEVVNRTRSGSRLIVDQTITPIRSDNNLIDHYVAVHEDVTARREAEQRALFLAFHDQLTELPNRRRLAEKLAEALQAPDERKVGLLYIDLDHFKTVNDTLGHSMGDELLVITVRRLLNAVTEDICLARLGGDEFAMLITKEVNTRWLEELASRLVKVLAQPVELNGTRFQLSASIGLAVGVSGDTEPATLLRQADLAMYKAKHDGRNLYRFFDVKMDYLMRRRVDLEQGLRAAMAGEGELSMRYQPIFDANTLKPLGVEVLMRWQNGSGEWISPAEFVPVAEESGMIVQLGAWQMDEVIAQLATWDGQGLEVGYLSLNVSAVQLARDDIAGRLLRALARHHIGTDRIVVEITETTLMSKSPLVKNNLAALEAAGVFVSVDDFGTGYSSMSYLKELQADYLKIDRSFVIGIGKNRSDEEIINAMVALARSLQMRVVAEGVDDAAQLRFLQSAGCDLIQGFLLSKPLTVEEVGALFDSARRGLTVLAGHG</sequence>
<evidence type="ECO:0000313" key="6">
    <source>
        <dbReference type="EMBL" id="GGC01340.1"/>
    </source>
</evidence>
<dbReference type="InterPro" id="IPR000014">
    <property type="entry name" value="PAS"/>
</dbReference>
<dbReference type="InterPro" id="IPR029787">
    <property type="entry name" value="Nucleotide_cyclase"/>
</dbReference>
<dbReference type="Proteomes" id="UP000629025">
    <property type="component" value="Unassembled WGS sequence"/>
</dbReference>
<feature type="domain" description="EAL" evidence="4">
    <location>
        <begin position="605"/>
        <end position="860"/>
    </location>
</feature>
<dbReference type="Gene3D" id="3.20.20.450">
    <property type="entry name" value="EAL domain"/>
    <property type="match status" value="1"/>
</dbReference>
<evidence type="ECO:0000259" key="4">
    <source>
        <dbReference type="PROSITE" id="PS50883"/>
    </source>
</evidence>
<dbReference type="InterPro" id="IPR035965">
    <property type="entry name" value="PAS-like_dom_sf"/>
</dbReference>
<dbReference type="Pfam" id="PF00990">
    <property type="entry name" value="GGDEF"/>
    <property type="match status" value="1"/>
</dbReference>
<dbReference type="Gene3D" id="3.30.70.270">
    <property type="match status" value="1"/>
</dbReference>
<keyword evidence="7" id="KW-1185">Reference proteome</keyword>
<feature type="transmembrane region" description="Helical" evidence="1">
    <location>
        <begin position="277"/>
        <end position="298"/>
    </location>
</feature>
<dbReference type="InterPro" id="IPR001610">
    <property type="entry name" value="PAC"/>
</dbReference>
<dbReference type="PROSITE" id="PS50887">
    <property type="entry name" value="GGDEF"/>
    <property type="match status" value="1"/>
</dbReference>
<dbReference type="InterPro" id="IPR000160">
    <property type="entry name" value="GGDEF_dom"/>
</dbReference>
<dbReference type="InterPro" id="IPR043128">
    <property type="entry name" value="Rev_trsase/Diguanyl_cyclase"/>
</dbReference>
<feature type="domain" description="PAS" evidence="2">
    <location>
        <begin position="308"/>
        <end position="354"/>
    </location>
</feature>
<evidence type="ECO:0000256" key="1">
    <source>
        <dbReference type="SAM" id="Phobius"/>
    </source>
</evidence>
<gene>
    <name evidence="6" type="ORF">GCM10011352_29370</name>
</gene>
<dbReference type="PROSITE" id="PS50112">
    <property type="entry name" value="PAS"/>
    <property type="match status" value="1"/>
</dbReference>
<feature type="domain" description="PAC" evidence="3">
    <location>
        <begin position="379"/>
        <end position="433"/>
    </location>
</feature>
<keyword evidence="1" id="KW-0472">Membrane</keyword>
<dbReference type="SMART" id="SM00086">
    <property type="entry name" value="PAC"/>
    <property type="match status" value="1"/>
</dbReference>
<dbReference type="CDD" id="cd01949">
    <property type="entry name" value="GGDEF"/>
    <property type="match status" value="1"/>
</dbReference>
<dbReference type="InterPro" id="IPR035919">
    <property type="entry name" value="EAL_sf"/>
</dbReference>
<evidence type="ECO:0000259" key="2">
    <source>
        <dbReference type="PROSITE" id="PS50112"/>
    </source>
</evidence>
<dbReference type="SUPFAM" id="SSF55073">
    <property type="entry name" value="Nucleotide cyclase"/>
    <property type="match status" value="1"/>
</dbReference>
<evidence type="ECO:0000313" key="7">
    <source>
        <dbReference type="Proteomes" id="UP000629025"/>
    </source>
</evidence>
<dbReference type="InterPro" id="IPR001633">
    <property type="entry name" value="EAL_dom"/>
</dbReference>
<dbReference type="SMART" id="SM00091">
    <property type="entry name" value="PAS"/>
    <property type="match status" value="1"/>
</dbReference>
<dbReference type="InterPro" id="IPR000700">
    <property type="entry name" value="PAS-assoc_C"/>
</dbReference>
<organism evidence="6 7">
    <name type="scientific">Marinobacterium zhoushanense</name>
    <dbReference type="NCBI Taxonomy" id="1679163"/>
    <lineage>
        <taxon>Bacteria</taxon>
        <taxon>Pseudomonadati</taxon>
        <taxon>Pseudomonadota</taxon>
        <taxon>Gammaproteobacteria</taxon>
        <taxon>Oceanospirillales</taxon>
        <taxon>Oceanospirillaceae</taxon>
        <taxon>Marinobacterium</taxon>
    </lineage>
</organism>
<dbReference type="CDD" id="cd01948">
    <property type="entry name" value="EAL"/>
    <property type="match status" value="1"/>
</dbReference>
<dbReference type="PROSITE" id="PS50113">
    <property type="entry name" value="PAC"/>
    <property type="match status" value="1"/>
</dbReference>
<name>A0ABQ1KN92_9GAMM</name>
<evidence type="ECO:0000259" key="3">
    <source>
        <dbReference type="PROSITE" id="PS50113"/>
    </source>
</evidence>
<feature type="domain" description="GGDEF" evidence="5">
    <location>
        <begin position="463"/>
        <end position="596"/>
    </location>
</feature>
<dbReference type="PANTHER" id="PTHR44757:SF2">
    <property type="entry name" value="BIOFILM ARCHITECTURE MAINTENANCE PROTEIN MBAA"/>
    <property type="match status" value="1"/>
</dbReference>
<dbReference type="EMBL" id="BMIJ01000006">
    <property type="protein sequence ID" value="GGC01340.1"/>
    <property type="molecule type" value="Genomic_DNA"/>
</dbReference>
<dbReference type="SMART" id="SM00052">
    <property type="entry name" value="EAL"/>
    <property type="match status" value="1"/>
</dbReference>
<dbReference type="PROSITE" id="PS50883">
    <property type="entry name" value="EAL"/>
    <property type="match status" value="1"/>
</dbReference>
<dbReference type="Gene3D" id="3.30.450.20">
    <property type="entry name" value="PAS domain"/>
    <property type="match status" value="2"/>
</dbReference>
<evidence type="ECO:0000259" key="5">
    <source>
        <dbReference type="PROSITE" id="PS50887"/>
    </source>
</evidence>
<dbReference type="Pfam" id="PF00563">
    <property type="entry name" value="EAL"/>
    <property type="match status" value="1"/>
</dbReference>
<dbReference type="InterPro" id="IPR013767">
    <property type="entry name" value="PAS_fold"/>
</dbReference>
<accession>A0ABQ1KN92</accession>
<reference evidence="7" key="1">
    <citation type="journal article" date="2019" name="Int. J. Syst. Evol. Microbiol.">
        <title>The Global Catalogue of Microorganisms (GCM) 10K type strain sequencing project: providing services to taxonomists for standard genome sequencing and annotation.</title>
        <authorList>
            <consortium name="The Broad Institute Genomics Platform"/>
            <consortium name="The Broad Institute Genome Sequencing Center for Infectious Disease"/>
            <person name="Wu L."/>
            <person name="Ma J."/>
        </authorList>
    </citation>
    <scope>NUCLEOTIDE SEQUENCE [LARGE SCALE GENOMIC DNA]</scope>
    <source>
        <strain evidence="7">CGMCC 1.15341</strain>
    </source>
</reference>
<protein>
    <recommendedName>
        <fullName evidence="8">PAS domain S-box-containing protein/diguanylate cyclase (GGDEF)-like protein</fullName>
    </recommendedName>
</protein>
<dbReference type="SMART" id="SM00267">
    <property type="entry name" value="GGDEF"/>
    <property type="match status" value="1"/>
</dbReference>
<dbReference type="Pfam" id="PF00989">
    <property type="entry name" value="PAS"/>
    <property type="match status" value="1"/>
</dbReference>
<keyword evidence="1" id="KW-0812">Transmembrane</keyword>
<dbReference type="PANTHER" id="PTHR44757">
    <property type="entry name" value="DIGUANYLATE CYCLASE DGCP"/>
    <property type="match status" value="1"/>
</dbReference>
<dbReference type="CDD" id="cd00130">
    <property type="entry name" value="PAS"/>
    <property type="match status" value="1"/>
</dbReference>
<dbReference type="SUPFAM" id="SSF55785">
    <property type="entry name" value="PYP-like sensor domain (PAS domain)"/>
    <property type="match status" value="1"/>
</dbReference>
<dbReference type="InterPro" id="IPR052155">
    <property type="entry name" value="Biofilm_reg_signaling"/>
</dbReference>
<dbReference type="NCBIfam" id="TIGR00229">
    <property type="entry name" value="sensory_box"/>
    <property type="match status" value="1"/>
</dbReference>
<dbReference type="NCBIfam" id="TIGR00254">
    <property type="entry name" value="GGDEF"/>
    <property type="match status" value="1"/>
</dbReference>
<evidence type="ECO:0008006" key="8">
    <source>
        <dbReference type="Google" id="ProtNLM"/>
    </source>
</evidence>
<comment type="caution">
    <text evidence="6">The sequence shown here is derived from an EMBL/GenBank/DDBJ whole genome shotgun (WGS) entry which is preliminary data.</text>
</comment>
<proteinExistence type="predicted"/>